<dbReference type="AlphaFoldDB" id="A0A285U9T2"/>
<dbReference type="InterPro" id="IPR008397">
    <property type="entry name" value="Alginate_lyase_dom"/>
</dbReference>
<accession>A0A285U9T2</accession>
<dbReference type="GO" id="GO:0016829">
    <property type="term" value="F:lyase activity"/>
    <property type="evidence" value="ECO:0007669"/>
    <property type="project" value="UniProtKB-KW"/>
</dbReference>
<organism evidence="4 5">
    <name type="scientific">Rhizobium subbaraonis</name>
    <dbReference type="NCBI Taxonomy" id="908946"/>
    <lineage>
        <taxon>Bacteria</taxon>
        <taxon>Pseudomonadati</taxon>
        <taxon>Pseudomonadota</taxon>
        <taxon>Alphaproteobacteria</taxon>
        <taxon>Hyphomicrobiales</taxon>
        <taxon>Rhizobiaceae</taxon>
        <taxon>Rhizobium/Agrobacterium group</taxon>
        <taxon>Rhizobium</taxon>
    </lineage>
</organism>
<proteinExistence type="predicted"/>
<keyword evidence="2 4" id="KW-0456">Lyase</keyword>
<evidence type="ECO:0000259" key="3">
    <source>
        <dbReference type="Pfam" id="PF05426"/>
    </source>
</evidence>
<gene>
    <name evidence="4" type="ORF">SAMN05892877_105147</name>
</gene>
<dbReference type="InterPro" id="IPR008929">
    <property type="entry name" value="Chondroitin_lyas"/>
</dbReference>
<dbReference type="Proteomes" id="UP000219167">
    <property type="component" value="Unassembled WGS sequence"/>
</dbReference>
<dbReference type="OrthoDB" id="222550at2"/>
<dbReference type="Gene3D" id="1.50.10.100">
    <property type="entry name" value="Chondroitin AC/alginate lyase"/>
    <property type="match status" value="1"/>
</dbReference>
<evidence type="ECO:0000256" key="1">
    <source>
        <dbReference type="ARBA" id="ARBA00022729"/>
    </source>
</evidence>
<dbReference type="Pfam" id="PF05426">
    <property type="entry name" value="Alginate_lyase"/>
    <property type="match status" value="1"/>
</dbReference>
<keyword evidence="5" id="KW-1185">Reference proteome</keyword>
<protein>
    <submittedName>
        <fullName evidence="4">Alginate lyase</fullName>
    </submittedName>
</protein>
<sequence length="389" mass="43652">MFHFAVSMKSGNDKADTSMILRTFHAILTLFVALAFTANAFAAEFKHPGLINSSGRLNALSRLEKESRASDRKQSYYGLLDKDKRFSVDYQPAPMDYVIVTARGMNPMERRFRNDMIAAYFTALRWVKTGDNRYRAKSIEIMNAWADKFVALDREKGTWKGQIRLEAAWAVPIWANAAEIILYYKHPYGNPGPEWRNGDVKKFRAFLGRLHVQIGEARDRVDNQGVATALADMSFGVFTNDRRLYEAGLARARNLMPQIISDDGEVKELRKSDCVHPQYSLIGLTQAAQIEMNQTGKSTLIDARRPGSSEPMLASGIEYMARALTDGTDARDCRTGRLIDGYAPIAKKMYANDNKAPMKQLDKAMSTVPQRMSGLFPEAAEVTHGEGVQ</sequence>
<dbReference type="EMBL" id="OBQD01000005">
    <property type="protein sequence ID" value="SOC38503.1"/>
    <property type="molecule type" value="Genomic_DNA"/>
</dbReference>
<dbReference type="SUPFAM" id="SSF48230">
    <property type="entry name" value="Chondroitin AC/alginate lyase"/>
    <property type="match status" value="1"/>
</dbReference>
<dbReference type="GO" id="GO:0042597">
    <property type="term" value="C:periplasmic space"/>
    <property type="evidence" value="ECO:0007669"/>
    <property type="project" value="InterPro"/>
</dbReference>
<dbReference type="RefSeq" id="WP_097138333.1">
    <property type="nucleotide sequence ID" value="NZ_OBQD01000005.1"/>
</dbReference>
<reference evidence="4 5" key="1">
    <citation type="submission" date="2017-08" db="EMBL/GenBank/DDBJ databases">
        <authorList>
            <person name="de Groot N.N."/>
        </authorList>
    </citation>
    <scope>NUCLEOTIDE SEQUENCE [LARGE SCALE GENOMIC DNA]</scope>
    <source>
        <strain evidence="4 5">JC85</strain>
    </source>
</reference>
<evidence type="ECO:0000313" key="4">
    <source>
        <dbReference type="EMBL" id="SOC38503.1"/>
    </source>
</evidence>
<keyword evidence="1" id="KW-0732">Signal</keyword>
<name>A0A285U9T2_9HYPH</name>
<evidence type="ECO:0000313" key="5">
    <source>
        <dbReference type="Proteomes" id="UP000219167"/>
    </source>
</evidence>
<evidence type="ECO:0000256" key="2">
    <source>
        <dbReference type="ARBA" id="ARBA00023239"/>
    </source>
</evidence>
<feature type="domain" description="Alginate lyase" evidence="3">
    <location>
        <begin position="98"/>
        <end position="293"/>
    </location>
</feature>